<feature type="transmembrane region" description="Helical" evidence="6">
    <location>
        <begin position="132"/>
        <end position="152"/>
    </location>
</feature>
<dbReference type="GO" id="GO:0022857">
    <property type="term" value="F:transmembrane transporter activity"/>
    <property type="evidence" value="ECO:0007669"/>
    <property type="project" value="InterPro"/>
</dbReference>
<dbReference type="InterPro" id="IPR000620">
    <property type="entry name" value="EamA_dom"/>
</dbReference>
<evidence type="ECO:0000256" key="6">
    <source>
        <dbReference type="RuleBase" id="RU363077"/>
    </source>
</evidence>
<reference evidence="8" key="2">
    <citation type="submission" date="2023-06" db="EMBL/GenBank/DDBJ databases">
        <authorList>
            <person name="Ma L."/>
            <person name="Liu K.-W."/>
            <person name="Li Z."/>
            <person name="Hsiao Y.-Y."/>
            <person name="Qi Y."/>
            <person name="Fu T."/>
            <person name="Tang G."/>
            <person name="Zhang D."/>
            <person name="Sun W.-H."/>
            <person name="Liu D.-K."/>
            <person name="Li Y."/>
            <person name="Chen G.-Z."/>
            <person name="Liu X.-D."/>
            <person name="Liao X.-Y."/>
            <person name="Jiang Y.-T."/>
            <person name="Yu X."/>
            <person name="Hao Y."/>
            <person name="Huang J."/>
            <person name="Zhao X.-W."/>
            <person name="Ke S."/>
            <person name="Chen Y.-Y."/>
            <person name="Wu W.-L."/>
            <person name="Hsu J.-L."/>
            <person name="Lin Y.-F."/>
            <person name="Huang M.-D."/>
            <person name="Li C.-Y."/>
            <person name="Huang L."/>
            <person name="Wang Z.-W."/>
            <person name="Zhao X."/>
            <person name="Zhong W.-Y."/>
            <person name="Peng D.-H."/>
            <person name="Ahmad S."/>
            <person name="Lan S."/>
            <person name="Zhang J.-S."/>
            <person name="Tsai W.-C."/>
            <person name="Van De Peer Y."/>
            <person name="Liu Z.-J."/>
        </authorList>
    </citation>
    <scope>NUCLEOTIDE SEQUENCE</scope>
    <source>
        <strain evidence="8">SCP</strain>
        <tissue evidence="8">Leaves</tissue>
    </source>
</reference>
<protein>
    <recommendedName>
        <fullName evidence="6">WAT1-related protein</fullName>
    </recommendedName>
</protein>
<dbReference type="AlphaFoldDB" id="A0AAV9BB14"/>
<keyword evidence="9" id="KW-1185">Reference proteome</keyword>
<evidence type="ECO:0000259" key="7">
    <source>
        <dbReference type="Pfam" id="PF00892"/>
    </source>
</evidence>
<evidence type="ECO:0000256" key="1">
    <source>
        <dbReference type="ARBA" id="ARBA00004141"/>
    </source>
</evidence>
<proteinExistence type="inferred from homology"/>
<evidence type="ECO:0000256" key="5">
    <source>
        <dbReference type="ARBA" id="ARBA00023136"/>
    </source>
</evidence>
<gene>
    <name evidence="8" type="ORF">QJS04_geneDACA022185</name>
</gene>
<comment type="caution">
    <text evidence="8">The sequence shown here is derived from an EMBL/GenBank/DDBJ whole genome shotgun (WGS) entry which is preliminary data.</text>
</comment>
<reference evidence="8" key="1">
    <citation type="journal article" date="2023" name="Nat. Commun.">
        <title>Diploid and tetraploid genomes of Acorus and the evolution of monocots.</title>
        <authorList>
            <person name="Ma L."/>
            <person name="Liu K.W."/>
            <person name="Li Z."/>
            <person name="Hsiao Y.Y."/>
            <person name="Qi Y."/>
            <person name="Fu T."/>
            <person name="Tang G.D."/>
            <person name="Zhang D."/>
            <person name="Sun W.H."/>
            <person name="Liu D.K."/>
            <person name="Li Y."/>
            <person name="Chen G.Z."/>
            <person name="Liu X.D."/>
            <person name="Liao X.Y."/>
            <person name="Jiang Y.T."/>
            <person name="Yu X."/>
            <person name="Hao Y."/>
            <person name="Huang J."/>
            <person name="Zhao X.W."/>
            <person name="Ke S."/>
            <person name="Chen Y.Y."/>
            <person name="Wu W.L."/>
            <person name="Hsu J.L."/>
            <person name="Lin Y.F."/>
            <person name="Huang M.D."/>
            <person name="Li C.Y."/>
            <person name="Huang L."/>
            <person name="Wang Z.W."/>
            <person name="Zhao X."/>
            <person name="Zhong W.Y."/>
            <person name="Peng D.H."/>
            <person name="Ahmad S."/>
            <person name="Lan S."/>
            <person name="Zhang J.S."/>
            <person name="Tsai W.C."/>
            <person name="Van de Peer Y."/>
            <person name="Liu Z.J."/>
        </authorList>
    </citation>
    <scope>NUCLEOTIDE SEQUENCE</scope>
    <source>
        <strain evidence="8">SCP</strain>
    </source>
</reference>
<comment type="subcellular location">
    <subcellularLocation>
        <location evidence="1 6">Membrane</location>
        <topology evidence="1 6">Multi-pass membrane protein</topology>
    </subcellularLocation>
</comment>
<dbReference type="Proteomes" id="UP001179952">
    <property type="component" value="Unassembled WGS sequence"/>
</dbReference>
<feature type="transmembrane region" description="Helical" evidence="6">
    <location>
        <begin position="101"/>
        <end position="120"/>
    </location>
</feature>
<sequence length="217" mass="23768">MTMTLFKGPQLNWLRSNENHAQPELVLDVFRPSTQWILGAAMLFIAVAGGCAFILYQARIADDYPSQLSSTTLVLFLGCIQTLIIAFILERPSAWKLTWDLQLFTCVYSGVVCSAIGLFIQMWCVKERGPVFVTAFSTLSTVLVAIFEPLLFHVPLHLGSLVGLVLVIGGLYSVIWGKALDQKVISGGTKVSEDETGSAQIAEPLLADSEDHTVTFQ</sequence>
<dbReference type="InterPro" id="IPR030184">
    <property type="entry name" value="WAT1-related"/>
</dbReference>
<feature type="domain" description="EamA" evidence="7">
    <location>
        <begin position="42"/>
        <end position="175"/>
    </location>
</feature>
<evidence type="ECO:0000256" key="2">
    <source>
        <dbReference type="ARBA" id="ARBA00007635"/>
    </source>
</evidence>
<dbReference type="GO" id="GO:0016020">
    <property type="term" value="C:membrane"/>
    <property type="evidence" value="ECO:0007669"/>
    <property type="project" value="UniProtKB-SubCell"/>
</dbReference>
<dbReference type="EMBL" id="JAUJYN010000004">
    <property type="protein sequence ID" value="KAK1273800.1"/>
    <property type="molecule type" value="Genomic_DNA"/>
</dbReference>
<name>A0AAV9BB14_ACOGR</name>
<keyword evidence="3 6" id="KW-0812">Transmembrane</keyword>
<organism evidence="8 9">
    <name type="scientific">Acorus gramineus</name>
    <name type="common">Dwarf sweet flag</name>
    <dbReference type="NCBI Taxonomy" id="55184"/>
    <lineage>
        <taxon>Eukaryota</taxon>
        <taxon>Viridiplantae</taxon>
        <taxon>Streptophyta</taxon>
        <taxon>Embryophyta</taxon>
        <taxon>Tracheophyta</taxon>
        <taxon>Spermatophyta</taxon>
        <taxon>Magnoliopsida</taxon>
        <taxon>Liliopsida</taxon>
        <taxon>Acoraceae</taxon>
        <taxon>Acorus</taxon>
    </lineage>
</organism>
<evidence type="ECO:0000313" key="8">
    <source>
        <dbReference type="EMBL" id="KAK1273800.1"/>
    </source>
</evidence>
<evidence type="ECO:0000313" key="9">
    <source>
        <dbReference type="Proteomes" id="UP001179952"/>
    </source>
</evidence>
<dbReference type="PANTHER" id="PTHR31218">
    <property type="entry name" value="WAT1-RELATED PROTEIN"/>
    <property type="match status" value="1"/>
</dbReference>
<comment type="similarity">
    <text evidence="2 6">Belongs to the drug/metabolite transporter (DMT) superfamily. Plant drug/metabolite exporter (P-DME) (TC 2.A.7.4) family.</text>
</comment>
<keyword evidence="4 6" id="KW-1133">Transmembrane helix</keyword>
<dbReference type="InterPro" id="IPR037185">
    <property type="entry name" value="EmrE-like"/>
</dbReference>
<feature type="transmembrane region" description="Helical" evidence="6">
    <location>
        <begin position="36"/>
        <end position="56"/>
    </location>
</feature>
<evidence type="ECO:0000256" key="4">
    <source>
        <dbReference type="ARBA" id="ARBA00022989"/>
    </source>
</evidence>
<feature type="transmembrane region" description="Helical" evidence="6">
    <location>
        <begin position="158"/>
        <end position="176"/>
    </location>
</feature>
<accession>A0AAV9BB14</accession>
<feature type="transmembrane region" description="Helical" evidence="6">
    <location>
        <begin position="68"/>
        <end position="89"/>
    </location>
</feature>
<dbReference type="Pfam" id="PF00892">
    <property type="entry name" value="EamA"/>
    <property type="match status" value="1"/>
</dbReference>
<evidence type="ECO:0000256" key="3">
    <source>
        <dbReference type="ARBA" id="ARBA00022692"/>
    </source>
</evidence>
<dbReference type="SUPFAM" id="SSF103481">
    <property type="entry name" value="Multidrug resistance efflux transporter EmrE"/>
    <property type="match status" value="1"/>
</dbReference>
<keyword evidence="5 6" id="KW-0472">Membrane</keyword>